<feature type="compositionally biased region" description="Polar residues" evidence="2">
    <location>
        <begin position="211"/>
        <end position="221"/>
    </location>
</feature>
<dbReference type="STRING" id="136857.CTEST_08960"/>
<protein>
    <recommendedName>
        <fullName evidence="6">Cell division protein FtsL</fullName>
    </recommendedName>
</protein>
<accession>A0A0G3HDM3</accession>
<feature type="region of interest" description="Disordered" evidence="2">
    <location>
        <begin position="178"/>
        <end position="197"/>
    </location>
</feature>
<keyword evidence="1" id="KW-0175">Coiled coil</keyword>
<sequence length="252" mass="26365">MGASRDFSTGNGSTAVLDRDQRVRSYAQPGSPPAAPGYLPGRDPRAPLPQRRRPYQKRLGSQQVVSVRGRRVAPSKQTPLLAKLSVLAIILFVGGVAAAMALSGMSTQQTFHMQQLVSQEKQLNNQIETLNRDLANASSSAELARRAGELGMAVPTQPGILAVAENGDIVEQRPADPATRPIMNINGAPVRPGQASTDPEAINELGNNLQAVPQGHQLPSNSTGAASAGATQAEPGVAPYMPNVPATGTDNN</sequence>
<dbReference type="PATRIC" id="fig|136857.5.peg.1783"/>
<gene>
    <name evidence="4" type="ORF">CTEST_08960</name>
</gene>
<evidence type="ECO:0000313" key="4">
    <source>
        <dbReference type="EMBL" id="AKK09222.1"/>
    </source>
</evidence>
<dbReference type="AlphaFoldDB" id="A0A0G3HDM3"/>
<feature type="region of interest" description="Disordered" evidence="2">
    <location>
        <begin position="1"/>
        <end position="62"/>
    </location>
</feature>
<feature type="compositionally biased region" description="Polar residues" evidence="2">
    <location>
        <begin position="1"/>
        <end position="14"/>
    </location>
</feature>
<evidence type="ECO:0000313" key="5">
    <source>
        <dbReference type="Proteomes" id="UP000035540"/>
    </source>
</evidence>
<dbReference type="OrthoDB" id="4424797at2"/>
<keyword evidence="5" id="KW-1185">Reference proteome</keyword>
<dbReference type="EMBL" id="CP011545">
    <property type="protein sequence ID" value="AKK09222.1"/>
    <property type="molecule type" value="Genomic_DNA"/>
</dbReference>
<feature type="transmembrane region" description="Helical" evidence="3">
    <location>
        <begin position="80"/>
        <end position="102"/>
    </location>
</feature>
<keyword evidence="3" id="KW-0472">Membrane</keyword>
<evidence type="ECO:0008006" key="6">
    <source>
        <dbReference type="Google" id="ProtNLM"/>
    </source>
</evidence>
<feature type="coiled-coil region" evidence="1">
    <location>
        <begin position="113"/>
        <end position="147"/>
    </location>
</feature>
<organism evidence="4 5">
    <name type="scientific">Corynebacterium testudinoris</name>
    <dbReference type="NCBI Taxonomy" id="136857"/>
    <lineage>
        <taxon>Bacteria</taxon>
        <taxon>Bacillati</taxon>
        <taxon>Actinomycetota</taxon>
        <taxon>Actinomycetes</taxon>
        <taxon>Mycobacteriales</taxon>
        <taxon>Corynebacteriaceae</taxon>
        <taxon>Corynebacterium</taxon>
    </lineage>
</organism>
<name>A0A0G3HDM3_9CORY</name>
<reference evidence="5" key="2">
    <citation type="submission" date="2015-05" db="EMBL/GenBank/DDBJ databases">
        <title>Complete genome sequence of Corynebacterium testudinoris DSM 44614, recovered from necrotic lesions in the mouth of a tortoise.</title>
        <authorList>
            <person name="Ruckert C."/>
            <person name="Albersmeier A."/>
            <person name="Winkler A."/>
            <person name="Tauch A."/>
        </authorList>
    </citation>
    <scope>NUCLEOTIDE SEQUENCE [LARGE SCALE GENOMIC DNA]</scope>
    <source>
        <strain evidence="5">DSM 44614</strain>
    </source>
</reference>
<evidence type="ECO:0000256" key="1">
    <source>
        <dbReference type="SAM" id="Coils"/>
    </source>
</evidence>
<feature type="compositionally biased region" description="Low complexity" evidence="2">
    <location>
        <begin position="222"/>
        <end position="231"/>
    </location>
</feature>
<keyword evidence="3" id="KW-1133">Transmembrane helix</keyword>
<dbReference type="KEGG" id="cted:CTEST_08960"/>
<keyword evidence="3" id="KW-0812">Transmembrane</keyword>
<feature type="region of interest" description="Disordered" evidence="2">
    <location>
        <begin position="211"/>
        <end position="252"/>
    </location>
</feature>
<dbReference type="Proteomes" id="UP000035540">
    <property type="component" value="Chromosome"/>
</dbReference>
<reference evidence="4 5" key="1">
    <citation type="journal article" date="2015" name="Genome Announc.">
        <title>Complete Genome Sequence of the Type Strain Corynebacterium testudinoris DSM 44614, Recovered from Necrotic Lesions in the Mouth of a Tortoise.</title>
        <authorList>
            <person name="Ruckert C."/>
            <person name="Kriete M."/>
            <person name="Jaenicke S."/>
            <person name="Winkler A."/>
            <person name="Tauch A."/>
        </authorList>
    </citation>
    <scope>NUCLEOTIDE SEQUENCE [LARGE SCALE GENOMIC DNA]</scope>
    <source>
        <strain evidence="4 5">DSM 44614</strain>
    </source>
</reference>
<evidence type="ECO:0000256" key="3">
    <source>
        <dbReference type="SAM" id="Phobius"/>
    </source>
</evidence>
<proteinExistence type="predicted"/>
<evidence type="ECO:0000256" key="2">
    <source>
        <dbReference type="SAM" id="MobiDB-lite"/>
    </source>
</evidence>